<dbReference type="PANTHER" id="PTHR42866:SF2">
    <property type="entry name" value="3-DEOXY-MANNO-OCTULOSONATE CYTIDYLYLTRANSFERASE, MITOCHONDRIAL"/>
    <property type="match status" value="1"/>
</dbReference>
<comment type="similarity">
    <text evidence="5">Belongs to the KdsB family.</text>
</comment>
<dbReference type="InterPro" id="IPR004528">
    <property type="entry name" value="KdsB"/>
</dbReference>
<evidence type="ECO:0000256" key="2">
    <source>
        <dbReference type="ARBA" id="ARBA00022679"/>
    </source>
</evidence>
<dbReference type="EMBL" id="SLUN01000018">
    <property type="protein sequence ID" value="TCL64791.1"/>
    <property type="molecule type" value="Genomic_DNA"/>
</dbReference>
<comment type="subcellular location">
    <subcellularLocation>
        <location evidence="5">Cytoplasm</location>
    </subcellularLocation>
    <subcellularLocation>
        <location evidence="1">Membrane</location>
    </subcellularLocation>
</comment>
<comment type="pathway">
    <text evidence="5">Nucleotide-sugar biosynthesis; CMP-3-deoxy-D-manno-octulosonate biosynthesis; CMP-3-deoxy-D-manno-octulosonate from 3-deoxy-D-manno-octulosonate and CTP: step 1/1.</text>
</comment>
<dbReference type="GO" id="GO:0033468">
    <property type="term" value="P:CMP-keto-3-deoxy-D-manno-octulosonic acid biosynthetic process"/>
    <property type="evidence" value="ECO:0007669"/>
    <property type="project" value="UniProtKB-UniRule"/>
</dbReference>
<comment type="catalytic activity">
    <reaction evidence="5">
        <text>3-deoxy-alpha-D-manno-oct-2-ulosonate + CTP = CMP-3-deoxy-beta-D-manno-octulosonate + diphosphate</text>
        <dbReference type="Rhea" id="RHEA:23448"/>
        <dbReference type="ChEBI" id="CHEBI:33019"/>
        <dbReference type="ChEBI" id="CHEBI:37563"/>
        <dbReference type="ChEBI" id="CHEBI:85986"/>
        <dbReference type="ChEBI" id="CHEBI:85987"/>
        <dbReference type="EC" id="2.7.7.38"/>
    </reaction>
</comment>
<dbReference type="UniPathway" id="UPA00358">
    <property type="reaction ID" value="UER00476"/>
</dbReference>
<keyword evidence="3 5" id="KW-0548">Nucleotidyltransferase</keyword>
<evidence type="ECO:0000313" key="7">
    <source>
        <dbReference type="Proteomes" id="UP000295008"/>
    </source>
</evidence>
<dbReference type="GO" id="GO:0016020">
    <property type="term" value="C:membrane"/>
    <property type="evidence" value="ECO:0007669"/>
    <property type="project" value="UniProtKB-SubCell"/>
</dbReference>
<comment type="function">
    <text evidence="5">Activates KDO (a required 8-carbon sugar) for incorporation into bacterial lipopolysaccharide in Gram-negative bacteria.</text>
</comment>
<evidence type="ECO:0000313" key="6">
    <source>
        <dbReference type="EMBL" id="TCL64791.1"/>
    </source>
</evidence>
<evidence type="ECO:0000256" key="5">
    <source>
        <dbReference type="HAMAP-Rule" id="MF_00057"/>
    </source>
</evidence>
<dbReference type="CDD" id="cd02517">
    <property type="entry name" value="CMP-KDO-Synthetase"/>
    <property type="match status" value="1"/>
</dbReference>
<dbReference type="RefSeq" id="WP_132015115.1">
    <property type="nucleotide sequence ID" value="NZ_SLUN01000018.1"/>
</dbReference>
<reference evidence="6 7" key="1">
    <citation type="submission" date="2019-03" db="EMBL/GenBank/DDBJ databases">
        <title>Genomic Encyclopedia of Type Strains, Phase IV (KMG-IV): sequencing the most valuable type-strain genomes for metagenomic binning, comparative biology and taxonomic classification.</title>
        <authorList>
            <person name="Goeker M."/>
        </authorList>
    </citation>
    <scope>NUCLEOTIDE SEQUENCE [LARGE SCALE GENOMIC DNA]</scope>
    <source>
        <strain evidence="6 7">LX-B</strain>
    </source>
</reference>
<dbReference type="NCBIfam" id="NF009905">
    <property type="entry name" value="PRK13368.1"/>
    <property type="match status" value="1"/>
</dbReference>
<evidence type="ECO:0000256" key="1">
    <source>
        <dbReference type="ARBA" id="ARBA00004370"/>
    </source>
</evidence>
<dbReference type="NCBIfam" id="TIGR00466">
    <property type="entry name" value="kdsB"/>
    <property type="match status" value="1"/>
</dbReference>
<name>A0A4R1RFS4_HYDET</name>
<keyword evidence="7" id="KW-1185">Reference proteome</keyword>
<dbReference type="NCBIfam" id="NF003952">
    <property type="entry name" value="PRK05450.1-5"/>
    <property type="match status" value="1"/>
</dbReference>
<dbReference type="EC" id="2.7.7.38" evidence="5"/>
<keyword evidence="2 5" id="KW-0808">Transferase</keyword>
<sequence>MKVLGVIPARYQSTRLPGKPLLDIVGKPMIQWVYESAKTASLLDEVLVATDDQRICDAVRQFGGTVELTAADHPTGTDRLAEVARRHDADLIINIQGDEPLIRGEVIDSIIQPLVADMTLPMSTAKVRLTEPAQIEEPSVVKVVTDEEGYALYFSRSPIPYPRKAEMAQYWKHVGLYGYRREFLLKYVELPQTTIELTESLEQLRVLSYGYRIKVVEVAQDSVGVDTPADLERVRAILEQKII</sequence>
<dbReference type="GO" id="GO:0008690">
    <property type="term" value="F:3-deoxy-manno-octulosonate cytidylyltransferase activity"/>
    <property type="evidence" value="ECO:0007669"/>
    <property type="project" value="UniProtKB-UniRule"/>
</dbReference>
<dbReference type="Pfam" id="PF02348">
    <property type="entry name" value="CTP_transf_3"/>
    <property type="match status" value="1"/>
</dbReference>
<keyword evidence="4 5" id="KW-0448">Lipopolysaccharide biosynthesis</keyword>
<dbReference type="Gene3D" id="3.90.550.10">
    <property type="entry name" value="Spore Coat Polysaccharide Biosynthesis Protein SpsA, Chain A"/>
    <property type="match status" value="1"/>
</dbReference>
<dbReference type="HAMAP" id="MF_00057">
    <property type="entry name" value="KdsB"/>
    <property type="match status" value="1"/>
</dbReference>
<keyword evidence="5" id="KW-0963">Cytoplasm</keyword>
<evidence type="ECO:0000256" key="3">
    <source>
        <dbReference type="ARBA" id="ARBA00022695"/>
    </source>
</evidence>
<dbReference type="GO" id="GO:0009103">
    <property type="term" value="P:lipopolysaccharide biosynthetic process"/>
    <property type="evidence" value="ECO:0007669"/>
    <property type="project" value="UniProtKB-UniRule"/>
</dbReference>
<accession>A0A4R1RFS4</accession>
<comment type="caution">
    <text evidence="6">The sequence shown here is derived from an EMBL/GenBank/DDBJ whole genome shotgun (WGS) entry which is preliminary data.</text>
</comment>
<dbReference type="InterPro" id="IPR029044">
    <property type="entry name" value="Nucleotide-diphossugar_trans"/>
</dbReference>
<dbReference type="OrthoDB" id="9815559at2"/>
<protein>
    <recommendedName>
        <fullName evidence="5">3-deoxy-manno-octulosonate cytidylyltransferase</fullName>
        <ecNumber evidence="5">2.7.7.38</ecNumber>
    </recommendedName>
    <alternativeName>
        <fullName evidence="5">CMP-2-keto-3-deoxyoctulosonic acid synthase</fullName>
        <shortName evidence="5">CKS</shortName>
        <shortName evidence="5">CMP-KDO synthase</shortName>
    </alternativeName>
</protein>
<evidence type="ECO:0000256" key="4">
    <source>
        <dbReference type="ARBA" id="ARBA00022985"/>
    </source>
</evidence>
<dbReference type="NCBIfam" id="NF003950">
    <property type="entry name" value="PRK05450.1-3"/>
    <property type="match status" value="1"/>
</dbReference>
<proteinExistence type="inferred from homology"/>
<dbReference type="GO" id="GO:0005829">
    <property type="term" value="C:cytosol"/>
    <property type="evidence" value="ECO:0007669"/>
    <property type="project" value="TreeGrafter"/>
</dbReference>
<dbReference type="SUPFAM" id="SSF53448">
    <property type="entry name" value="Nucleotide-diphospho-sugar transferases"/>
    <property type="match status" value="1"/>
</dbReference>
<dbReference type="InterPro" id="IPR003329">
    <property type="entry name" value="Cytidylyl_trans"/>
</dbReference>
<gene>
    <name evidence="5" type="primary">kdsB</name>
    <name evidence="6" type="ORF">EDC14_101890</name>
</gene>
<dbReference type="PANTHER" id="PTHR42866">
    <property type="entry name" value="3-DEOXY-MANNO-OCTULOSONATE CYTIDYLYLTRANSFERASE"/>
    <property type="match status" value="1"/>
</dbReference>
<dbReference type="FunFam" id="3.90.550.10:FF:000011">
    <property type="entry name" value="3-deoxy-manno-octulosonate cytidylyltransferase"/>
    <property type="match status" value="1"/>
</dbReference>
<dbReference type="AlphaFoldDB" id="A0A4R1RFS4"/>
<organism evidence="6 7">
    <name type="scientific">Hydrogenispora ethanolica</name>
    <dbReference type="NCBI Taxonomy" id="1082276"/>
    <lineage>
        <taxon>Bacteria</taxon>
        <taxon>Bacillati</taxon>
        <taxon>Bacillota</taxon>
        <taxon>Hydrogenispora</taxon>
    </lineage>
</organism>
<dbReference type="Proteomes" id="UP000295008">
    <property type="component" value="Unassembled WGS sequence"/>
</dbReference>